<accession>A0A0A8VEC6</accession>
<proteinExistence type="predicted"/>
<dbReference type="AlphaFoldDB" id="A0A0A8VEC6"/>
<name>A0A0A8VEC6_YERRU</name>
<gene>
    <name evidence="1" type="ORF">CSF007_2660</name>
</gene>
<evidence type="ECO:0000313" key="1">
    <source>
        <dbReference type="EMBL" id="CEK26314.1"/>
    </source>
</evidence>
<organism evidence="1">
    <name type="scientific">Yersinia ruckeri</name>
    <dbReference type="NCBI Taxonomy" id="29486"/>
    <lineage>
        <taxon>Bacteria</taxon>
        <taxon>Pseudomonadati</taxon>
        <taxon>Pseudomonadota</taxon>
        <taxon>Gammaproteobacteria</taxon>
        <taxon>Enterobacterales</taxon>
        <taxon>Yersiniaceae</taxon>
        <taxon>Yersinia</taxon>
    </lineage>
</organism>
<dbReference type="EMBL" id="LN681231">
    <property type="protein sequence ID" value="CEK26314.1"/>
    <property type="molecule type" value="Genomic_DNA"/>
</dbReference>
<sequence>MINILPCSPAQGNKYFYTKVVGKNNIRVLRQDIEWAKKGMTR</sequence>
<protein>
    <submittedName>
        <fullName evidence="1">Uncharacterized protein</fullName>
    </submittedName>
</protein>
<reference evidence="1" key="1">
    <citation type="journal article" date="2015" name="Genome Announc.">
        <title>Complete Genome Sequence of Yersinia ruckeri Strain CSF007-82, Etiologic Agent of Red Mouth Disease in Salmonid Fish.</title>
        <authorList>
            <person name="Nelson M.C."/>
            <person name="LaPatra S.E."/>
            <person name="Welch T.J."/>
            <person name="Graf J."/>
        </authorList>
    </citation>
    <scope>NUCLEOTIDE SEQUENCE</scope>
    <source>
        <strain evidence="1">CSF007-82</strain>
    </source>
</reference>